<accession>A0ABV0STG6</accession>
<comment type="caution">
    <text evidence="2">The sequence shown here is derived from an EMBL/GenBank/DDBJ whole genome shotgun (WGS) entry which is preliminary data.</text>
</comment>
<name>A0ABV0STG6_9TELE</name>
<keyword evidence="3" id="KW-1185">Reference proteome</keyword>
<keyword evidence="1" id="KW-1133">Transmembrane helix</keyword>
<keyword evidence="1" id="KW-0812">Transmembrane</keyword>
<evidence type="ECO:0000256" key="1">
    <source>
        <dbReference type="SAM" id="Phobius"/>
    </source>
</evidence>
<organism evidence="2 3">
    <name type="scientific">Ilyodon furcidens</name>
    <name type="common">goldbreast splitfin</name>
    <dbReference type="NCBI Taxonomy" id="33524"/>
    <lineage>
        <taxon>Eukaryota</taxon>
        <taxon>Metazoa</taxon>
        <taxon>Chordata</taxon>
        <taxon>Craniata</taxon>
        <taxon>Vertebrata</taxon>
        <taxon>Euteleostomi</taxon>
        <taxon>Actinopterygii</taxon>
        <taxon>Neopterygii</taxon>
        <taxon>Teleostei</taxon>
        <taxon>Neoteleostei</taxon>
        <taxon>Acanthomorphata</taxon>
        <taxon>Ovalentaria</taxon>
        <taxon>Atherinomorphae</taxon>
        <taxon>Cyprinodontiformes</taxon>
        <taxon>Goodeidae</taxon>
        <taxon>Ilyodon</taxon>
    </lineage>
</organism>
<dbReference type="Proteomes" id="UP001482620">
    <property type="component" value="Unassembled WGS sequence"/>
</dbReference>
<protein>
    <submittedName>
        <fullName evidence="2">Uncharacterized protein</fullName>
    </submittedName>
</protein>
<feature type="transmembrane region" description="Helical" evidence="1">
    <location>
        <begin position="12"/>
        <end position="31"/>
    </location>
</feature>
<proteinExistence type="predicted"/>
<evidence type="ECO:0000313" key="3">
    <source>
        <dbReference type="Proteomes" id="UP001482620"/>
    </source>
</evidence>
<gene>
    <name evidence="2" type="ORF">ILYODFUR_038260</name>
</gene>
<keyword evidence="1" id="KW-0472">Membrane</keyword>
<reference evidence="2 3" key="1">
    <citation type="submission" date="2021-06" db="EMBL/GenBank/DDBJ databases">
        <authorList>
            <person name="Palmer J.M."/>
        </authorList>
    </citation>
    <scope>NUCLEOTIDE SEQUENCE [LARGE SCALE GENOMIC DNA]</scope>
    <source>
        <strain evidence="3">if_2019</strain>
        <tissue evidence="2">Muscle</tissue>
    </source>
</reference>
<dbReference type="EMBL" id="JAHRIQ010009272">
    <property type="protein sequence ID" value="MEQ2223604.1"/>
    <property type="molecule type" value="Genomic_DNA"/>
</dbReference>
<sequence>MVEAAGLCEIFFSRSAFWTFTFCLFLVWTPVKVSHHQTMSLSISTAMTQTSRESHMLLFSINDEEQSHGGLIEGRLEADEIGRNKENRKSDSVNSIIFYQTFIMSAEHSEVNIQAQL</sequence>
<evidence type="ECO:0000313" key="2">
    <source>
        <dbReference type="EMBL" id="MEQ2223604.1"/>
    </source>
</evidence>